<dbReference type="InterPro" id="IPR016035">
    <property type="entry name" value="Acyl_Trfase/lysoPLipase"/>
</dbReference>
<keyword evidence="2" id="KW-0597">Phosphoprotein</keyword>
<dbReference type="Pfam" id="PF08240">
    <property type="entry name" value="ADH_N"/>
    <property type="match status" value="1"/>
</dbReference>
<dbReference type="CDD" id="cd05195">
    <property type="entry name" value="enoyl_red"/>
    <property type="match status" value="1"/>
</dbReference>
<reference evidence="10 11" key="1">
    <citation type="submission" date="2017-10" db="EMBL/GenBank/DDBJ databases">
        <title>Integration of genomic and chemical information greatly accelerates assignment of the full stereostructure of myelolactone, a potent inhibitor of myeloma from a marine-derived Micromonospora.</title>
        <authorList>
            <person name="Kim M.C."/>
            <person name="Machado H."/>
            <person name="Jensen P.R."/>
            <person name="Fenical W."/>
        </authorList>
    </citation>
    <scope>NUCLEOTIDE SEQUENCE [LARGE SCALE GENOMIC DNA]</scope>
    <source>
        <strain evidence="10 11">CNY-010</strain>
    </source>
</reference>
<dbReference type="SUPFAM" id="SSF55048">
    <property type="entry name" value="Probable ACP-binding domain of malonyl-CoA ACP transacylase"/>
    <property type="match status" value="2"/>
</dbReference>
<dbReference type="Gene3D" id="3.40.50.11460">
    <property type="match status" value="1"/>
</dbReference>
<dbReference type="PROSITE" id="PS52019">
    <property type="entry name" value="PKS_MFAS_DH"/>
    <property type="match status" value="1"/>
</dbReference>
<evidence type="ECO:0000256" key="4">
    <source>
        <dbReference type="ARBA" id="ARBA00023268"/>
    </source>
</evidence>
<dbReference type="Pfam" id="PF16197">
    <property type="entry name" value="KAsynt_C_assoc"/>
    <property type="match status" value="2"/>
</dbReference>
<feature type="domain" description="PKS/mFAS DH" evidence="9">
    <location>
        <begin position="1848"/>
        <end position="2128"/>
    </location>
</feature>
<feature type="domain" description="Ketosynthase family 3 (KS3)" evidence="8">
    <location>
        <begin position="965"/>
        <end position="1391"/>
    </location>
</feature>
<dbReference type="Gene3D" id="3.40.50.720">
    <property type="entry name" value="NAD(P)-binding Rossmann-like Domain"/>
    <property type="match status" value="1"/>
</dbReference>
<dbReference type="InterPro" id="IPR002364">
    <property type="entry name" value="Quin_OxRdtase/zeta-crystal_CS"/>
</dbReference>
<dbReference type="InterPro" id="IPR001227">
    <property type="entry name" value="Ac_transferase_dom_sf"/>
</dbReference>
<evidence type="ECO:0000256" key="1">
    <source>
        <dbReference type="ARBA" id="ARBA00022450"/>
    </source>
</evidence>
<sequence>MDQSIAVVGVSCRLPGADSPDAFWQLLRDGRYALTTPRPDRGESAAGVGEAARRGGFLDDVAGFDAEFFGIAPREAAATDPQQRLALELAWEAMEWAGVVPATLRGTRTGVFLGAMWDDYAALAYREGAEFSPHSLTGSHRGMIANRLSYVFGLAGPSLVVDTGQSSSLVAVHLAMRSLRAGECGTALVAGINLNLLPDRVLSTERFGGLSPDGVCHTFDSAANGYARGEGGVCMLLKPLSRALADGDPVVGVLCGSAVNNDAGGPALTVPDARAQAAVLRDAYRDAGLDPAAVRYVELHGTGTRAGDPVEAAALGEALGGAEGRTEPLQVGSVKTNIGHLEAAAGLAGLLKVLLCVYHGELVASLNFRSAPESIPLDRLNLRVRTDLGPWPEGPRFAGVSAWGMGGTNSHVVVAEPPSRPATVFSRNAAPILLSARAPRALQETAGRVAEHLDAGLGGIASALLRNRTVFPHRAVLLASPDQVRPQLRLLAEGEPAPGAVTGVATERGGTVFVFPGQGAQWDGMAAELYRTSETFRSSIDASAVALRPYVEWSLLDVVTGAPDAPPLDRVDVVQPVLFAVMVALAALWREFGVHPDAVAGHSQGEIAAAHVAGALSLDDAARIVALRSRALRELAGTGGMVSVALPAEEVAGWLTRLSSDEIEIAAVNGPAATVVCGTRDGLERLVAALTEAGARARWVQVDYASHAAGVEVLEDSLVTGLDGIAPRSAETAFYSTISGQPIDTAGLGADYWYRNLRRPVRFAETVRRLMADGHRTFVEMSPHPVLVGPVQESADVTGDDVVTVGSLRRGEGGLRRFLTSVAQAYVRGLAVDWSAAVPAPAGPPVRLPTYPFQRRRYWLDTFVGPETPSPAPAGGKRSLLRVVRAAVAGTLGYPSGDEVDPGRTFKDLGLDSAMAVDLRGRLAAALGVRTTPAMIFDHPTPARLARHLSGEAAVAAEVSEVRFGEPVAIVAMACRFPGGVDSPEALWRLLDEGGDATTPFPTNRGWDLESLFHPDPDRPGTTYARAGGFLHDADQFDAGLFGISAREAQAMDPQQRLLLQTGWEALERAGIAVEQLRGTRTGVFVGAMTNQYGPRLSVAPQALGGHLLTGSSVSVASGRLAYVFGLEGPALTIDTACSSSLVAMHLARTSLLAGECTAALVGGVCVMTEPGLFTEFSRQRGLAPDGRCKPFAAAADGTAWSEGVAVLVLERLSDARRNGHPVLAVLRGSAVNSDGASNGLTAPNGPAQQRVIRLAAASANLRLSDVDAVEAHGTGTRLGDPIEAEALLATYGAERPAEQPLLLGSVKSNIGHAQAAAGLAGVIKMVMAMRHGILPATLHVDEPSPFVDWTSGAVRLLTESQPWPAVDRPRRAGVSSFGISGTNAHVILEQAASEPEPEPVSGTVPWLLSGNDPGALTAQLGRLAGAVAGRNARDVAYTLARRSGLAYRAAVVGGDHDELTARLAALAAGETPPGVVTGTVAERGQVVFVFPGQGSQWAGMAERLMAESEPFARQLAECDRALQPYVDWSLSAVLRGAPGAPSLDRVDVVQPALFAVMVSLAALWQAAGVTPDAVIGHSQGEIAAAYVAGALTLEDAARVVSLRSKALLSIAGTGTMASIGLPADEVAARLAGTSLAVAALNGPASTVVAGDDTAVRQLVGELTGQGVRARLIPVDYASHSAGVEPLRDLLHAELAPIAPRTASVTFFSTTTGAPIDTSTLDAGYWYRNLREPVRFQPAVMALHESGHSVFVEVSPHPVLTYGIQETLDVPGDALVTGTLRRDEGGLDRFLTSVAELHVEGVPVNWSGFCAGGRRVDLPTYPFQTSSYWLTAPGRDDPARLGLDPAEHPLLGAEVDLPDGGRLYAGLLGLEAHPWLADHHILGSSLLPGAAFVELVDAVTRARIEELTLEAPLRLEPQAPVRLQVSVGAPDDNTRRTVVLRSRAGSSWVRHGTAVVTAGRPPEPGVPGGSWPPDGAEAVDLEAAYASLAEAGFAYGAAFRGVRAAWTSGATICAEVELGAEQLAEAAGYGLHPALLDAAAQTTLLGGDSPGLPFSWSDVVLYRPGATALRVRATRVAADRFSLLLTDAQDRPVAVVGSLLMRPPAAGGTLLHRLDWAEAPAPTLDELSEWALLGPDRYGLADALGEPHRYRDLAELSAAPAPMTVFFCPEAYPDEGTVAERTLTATHRLLEVVQGWLADWRLASSRLVVVTSRAVDGPAEPVHAALWGLMRTAQIEHPGVFVLLDVAGEVPEAGPLRAAVSVEGGQAALRGGRIRVPRLVPVTQEDLLGVPGGPYWRLENPTRGTLDTLRLVPHPEAGAPLADHEVRIAVRAAGVNFRDVLNALGLYPGEAGALGLEGAGVVLETGDGVTGLKAGDRVMGLMRGAYGPVAVTDHRLVVPIPAGWTFGEAAGVPVAYLTAYHALVELAALRPGESLLVHAAAGGVGAAAVQLGRSVGARVFGTASPAKWEALRAAGLPEERIASSRSLGFEDRLRAAAGPDGIDVVLNALAGDFVDASLRLLAPGGRFVEMGKTDQRDPRRVAEEHRGARYTTFDLTELPPEHIQRMLRTVLGLFAEGRLQPAPVRFADVRRAPEQFRLLSQGGLVGKIVLTVPPAPDRRGTILVTGGTGGLGLVTARHLATAHGASRLLLLSRTGAAVEGVARLRAELAAAGTDVAVVACDVADRAELARVIARIPAEHPLTAVVHAAGVLDDAVVVAQDRRRLAAVMAPKTVAAWHLHELTLDLDLAEFVLFSSVVGVIGGAGQANYAAANASLDALARHRRSRGLPARSLAWGLWAEASGMTGRMTDQDRERMRQAGVAPMSTADGLAAYDAARDRDEAMLVAARLDLVPARPEASRSEPTLDLVGRLRGLSTMERGDLLVGLVREHAAAVLGRGGRETVTPGQSFRALGFDSLTSVELRNRLSRAAGLRLPVSAVFDFPTPERLAGRIDELLASPPSPPPVSRAPVSDIDEMDADELILMALGQNPESEPR</sequence>
<feature type="region of interest" description="N-terminal hotdog fold" evidence="6">
    <location>
        <begin position="1848"/>
        <end position="1963"/>
    </location>
</feature>
<dbReference type="Gene3D" id="1.10.1200.10">
    <property type="entry name" value="ACP-like"/>
    <property type="match status" value="2"/>
</dbReference>
<dbReference type="FunFam" id="3.40.50.720:FF:000209">
    <property type="entry name" value="Polyketide synthase Pks12"/>
    <property type="match status" value="1"/>
</dbReference>
<dbReference type="InterPro" id="IPR014031">
    <property type="entry name" value="Ketoacyl_synth_C"/>
</dbReference>
<protein>
    <submittedName>
        <fullName evidence="10">Type-I PKS</fullName>
    </submittedName>
</protein>
<dbReference type="InterPro" id="IPR032821">
    <property type="entry name" value="PKS_assoc"/>
</dbReference>
<dbReference type="InterPro" id="IPR011032">
    <property type="entry name" value="GroES-like_sf"/>
</dbReference>
<dbReference type="Gene3D" id="3.10.129.110">
    <property type="entry name" value="Polyketide synthase dehydratase"/>
    <property type="match status" value="1"/>
</dbReference>
<dbReference type="InterPro" id="IPR057326">
    <property type="entry name" value="KR_dom"/>
</dbReference>
<dbReference type="EMBL" id="CP024087">
    <property type="protein sequence ID" value="AYF31946.1"/>
    <property type="molecule type" value="Genomic_DNA"/>
</dbReference>
<dbReference type="InterPro" id="IPR018201">
    <property type="entry name" value="Ketoacyl_synth_AS"/>
</dbReference>
<dbReference type="InterPro" id="IPR020843">
    <property type="entry name" value="ER"/>
</dbReference>
<dbReference type="GO" id="GO:0016491">
    <property type="term" value="F:oxidoreductase activity"/>
    <property type="evidence" value="ECO:0007669"/>
    <property type="project" value="InterPro"/>
</dbReference>
<dbReference type="Pfam" id="PF08659">
    <property type="entry name" value="KR"/>
    <property type="match status" value="1"/>
</dbReference>
<dbReference type="PROSITE" id="PS00012">
    <property type="entry name" value="PHOSPHOPANTETHEINE"/>
    <property type="match status" value="1"/>
</dbReference>
<dbReference type="InterPro" id="IPR020841">
    <property type="entry name" value="PKS_Beta-ketoAc_synthase_dom"/>
</dbReference>
<dbReference type="SMART" id="SM01294">
    <property type="entry name" value="PKS_PP_betabranch"/>
    <property type="match status" value="1"/>
</dbReference>
<feature type="domain" description="Carrier" evidence="7">
    <location>
        <begin position="878"/>
        <end position="953"/>
    </location>
</feature>
<dbReference type="InterPro" id="IPR013968">
    <property type="entry name" value="PKS_KR"/>
</dbReference>
<evidence type="ECO:0000259" key="7">
    <source>
        <dbReference type="PROSITE" id="PS50075"/>
    </source>
</evidence>
<dbReference type="FunFam" id="3.40.366.10:FF:000002">
    <property type="entry name" value="Probable polyketide synthase 2"/>
    <property type="match status" value="2"/>
</dbReference>
<dbReference type="GO" id="GO:0006633">
    <property type="term" value="P:fatty acid biosynthetic process"/>
    <property type="evidence" value="ECO:0007669"/>
    <property type="project" value="InterPro"/>
</dbReference>
<evidence type="ECO:0000259" key="8">
    <source>
        <dbReference type="PROSITE" id="PS52004"/>
    </source>
</evidence>
<gene>
    <name evidence="10" type="ORF">CSH63_31735</name>
</gene>
<dbReference type="SMART" id="SM00825">
    <property type="entry name" value="PKS_KS"/>
    <property type="match status" value="2"/>
</dbReference>
<dbReference type="Pfam" id="PF02801">
    <property type="entry name" value="Ketoacyl-synt_C"/>
    <property type="match status" value="2"/>
</dbReference>
<keyword evidence="5" id="KW-0012">Acyltransferase</keyword>
<dbReference type="InterPro" id="IPR049551">
    <property type="entry name" value="PKS_DH_C"/>
</dbReference>
<feature type="domain" description="Ketosynthase family 3 (KS3)" evidence="8">
    <location>
        <begin position="2"/>
        <end position="416"/>
    </location>
</feature>
<dbReference type="InterPro" id="IPR042104">
    <property type="entry name" value="PKS_dehydratase_sf"/>
</dbReference>
<dbReference type="SMART" id="SM00829">
    <property type="entry name" value="PKS_ER"/>
    <property type="match status" value="1"/>
</dbReference>
<dbReference type="CDD" id="cd00833">
    <property type="entry name" value="PKS"/>
    <property type="match status" value="2"/>
</dbReference>
<dbReference type="GO" id="GO:0004312">
    <property type="term" value="F:fatty acid synthase activity"/>
    <property type="evidence" value="ECO:0007669"/>
    <property type="project" value="TreeGrafter"/>
</dbReference>
<dbReference type="InterPro" id="IPR016036">
    <property type="entry name" value="Malonyl_transacylase_ACP-bd"/>
</dbReference>
<dbReference type="SUPFAM" id="SSF47336">
    <property type="entry name" value="ACP-like"/>
    <property type="match status" value="2"/>
</dbReference>
<dbReference type="SMART" id="SM00823">
    <property type="entry name" value="PKS_PP"/>
    <property type="match status" value="2"/>
</dbReference>
<dbReference type="SMART" id="SM00822">
    <property type="entry name" value="PKS_KR"/>
    <property type="match status" value="1"/>
</dbReference>
<dbReference type="InterPro" id="IPR020807">
    <property type="entry name" value="PKS_DH"/>
</dbReference>
<dbReference type="GO" id="GO:0008270">
    <property type="term" value="F:zinc ion binding"/>
    <property type="evidence" value="ECO:0007669"/>
    <property type="project" value="InterPro"/>
</dbReference>
<name>A0A386WTZ6_9ACTN</name>
<evidence type="ECO:0000256" key="6">
    <source>
        <dbReference type="PROSITE-ProRule" id="PRU01363"/>
    </source>
</evidence>
<dbReference type="Pfam" id="PF22953">
    <property type="entry name" value="SpnB_Rossmann"/>
    <property type="match status" value="1"/>
</dbReference>
<dbReference type="Gene3D" id="3.90.180.10">
    <property type="entry name" value="Medium-chain alcohol dehydrogenases, catalytic domain"/>
    <property type="match status" value="1"/>
</dbReference>
<keyword evidence="3" id="KW-0808">Transferase</keyword>
<dbReference type="KEGG" id="mtua:CSH63_31735"/>
<dbReference type="PROSITE" id="PS50075">
    <property type="entry name" value="CARRIER"/>
    <property type="match status" value="2"/>
</dbReference>
<evidence type="ECO:0000313" key="10">
    <source>
        <dbReference type="EMBL" id="AYF31946.1"/>
    </source>
</evidence>
<dbReference type="Pfam" id="PF00550">
    <property type="entry name" value="PP-binding"/>
    <property type="match status" value="2"/>
</dbReference>
<feature type="active site" description="Proton donor; for dehydratase activity" evidence="6">
    <location>
        <position position="2037"/>
    </location>
</feature>
<feature type="region of interest" description="C-terminal hotdog fold" evidence="6">
    <location>
        <begin position="1976"/>
        <end position="2128"/>
    </location>
</feature>
<keyword evidence="1" id="KW-0596">Phosphopantetheine</keyword>
<dbReference type="GO" id="GO:0031177">
    <property type="term" value="F:phosphopantetheine binding"/>
    <property type="evidence" value="ECO:0007669"/>
    <property type="project" value="InterPro"/>
</dbReference>
<feature type="active site" description="Proton acceptor; for dehydratase activity" evidence="6">
    <location>
        <position position="1879"/>
    </location>
</feature>
<dbReference type="InterPro" id="IPR036736">
    <property type="entry name" value="ACP-like_sf"/>
</dbReference>
<dbReference type="Gene3D" id="3.40.366.10">
    <property type="entry name" value="Malonyl-Coenzyme A Acyl Carrier Protein, domain 2"/>
    <property type="match status" value="2"/>
</dbReference>
<dbReference type="Gene3D" id="3.30.70.3290">
    <property type="match status" value="2"/>
</dbReference>
<dbReference type="InterPro" id="IPR020806">
    <property type="entry name" value="PKS_PP-bd"/>
</dbReference>
<dbReference type="Pfam" id="PF14765">
    <property type="entry name" value="PS-DH"/>
    <property type="match status" value="1"/>
</dbReference>
<dbReference type="SUPFAM" id="SSF53901">
    <property type="entry name" value="Thiolase-like"/>
    <property type="match status" value="2"/>
</dbReference>
<dbReference type="FunFam" id="3.40.47.10:FF:000019">
    <property type="entry name" value="Polyketide synthase type I"/>
    <property type="match status" value="1"/>
</dbReference>
<dbReference type="InterPro" id="IPR016039">
    <property type="entry name" value="Thiolase-like"/>
</dbReference>
<dbReference type="GO" id="GO:0004315">
    <property type="term" value="F:3-oxoacyl-[acyl-carrier-protein] synthase activity"/>
    <property type="evidence" value="ECO:0007669"/>
    <property type="project" value="InterPro"/>
</dbReference>
<organism evidence="10 11">
    <name type="scientific">Micromonospora tulbaghiae</name>
    <dbReference type="NCBI Taxonomy" id="479978"/>
    <lineage>
        <taxon>Bacteria</taxon>
        <taxon>Bacillati</taxon>
        <taxon>Actinomycetota</taxon>
        <taxon>Actinomycetes</taxon>
        <taxon>Micromonosporales</taxon>
        <taxon>Micromonosporaceae</taxon>
        <taxon>Micromonospora</taxon>
    </lineage>
</organism>
<dbReference type="Proteomes" id="UP000267804">
    <property type="component" value="Chromosome"/>
</dbReference>
<feature type="domain" description="Carrier" evidence="7">
    <location>
        <begin position="2880"/>
        <end position="2955"/>
    </location>
</feature>
<dbReference type="CDD" id="cd08956">
    <property type="entry name" value="KR_3_FAS_SDR_x"/>
    <property type="match status" value="1"/>
</dbReference>
<dbReference type="InterPro" id="IPR006162">
    <property type="entry name" value="Ppantetheine_attach_site"/>
</dbReference>
<evidence type="ECO:0000256" key="3">
    <source>
        <dbReference type="ARBA" id="ARBA00022679"/>
    </source>
</evidence>
<evidence type="ECO:0000256" key="2">
    <source>
        <dbReference type="ARBA" id="ARBA00022553"/>
    </source>
</evidence>
<evidence type="ECO:0000259" key="9">
    <source>
        <dbReference type="PROSITE" id="PS52019"/>
    </source>
</evidence>
<dbReference type="InterPro" id="IPR009081">
    <property type="entry name" value="PP-bd_ACP"/>
</dbReference>
<evidence type="ECO:0000313" key="11">
    <source>
        <dbReference type="Proteomes" id="UP000267804"/>
    </source>
</evidence>
<dbReference type="Pfam" id="PF13602">
    <property type="entry name" value="ADH_zinc_N_2"/>
    <property type="match status" value="1"/>
</dbReference>
<accession>A0A386WTZ6</accession>
<dbReference type="InterPro" id="IPR050091">
    <property type="entry name" value="PKS_NRPS_Biosynth_Enz"/>
</dbReference>
<dbReference type="InterPro" id="IPR049552">
    <property type="entry name" value="PKS_DH_N"/>
</dbReference>
<dbReference type="SMART" id="SM00827">
    <property type="entry name" value="PKS_AT"/>
    <property type="match status" value="2"/>
</dbReference>
<keyword evidence="4" id="KW-0511">Multifunctional enzyme</keyword>
<dbReference type="Pfam" id="PF00698">
    <property type="entry name" value="Acyl_transf_1"/>
    <property type="match status" value="2"/>
</dbReference>
<dbReference type="InterPro" id="IPR014030">
    <property type="entry name" value="Ketoacyl_synth_N"/>
</dbReference>
<dbReference type="InterPro" id="IPR013154">
    <property type="entry name" value="ADH-like_N"/>
</dbReference>
<dbReference type="Gene3D" id="3.40.47.10">
    <property type="match status" value="2"/>
</dbReference>
<dbReference type="InterPro" id="IPR049900">
    <property type="entry name" value="PKS_mFAS_DH"/>
</dbReference>
<proteinExistence type="predicted"/>
<evidence type="ECO:0000256" key="5">
    <source>
        <dbReference type="ARBA" id="ARBA00023315"/>
    </source>
</evidence>
<dbReference type="Pfam" id="PF00109">
    <property type="entry name" value="ketoacyl-synt"/>
    <property type="match status" value="2"/>
</dbReference>
<dbReference type="SMART" id="SM00826">
    <property type="entry name" value="PKS_DH"/>
    <property type="match status" value="1"/>
</dbReference>
<dbReference type="PROSITE" id="PS01162">
    <property type="entry name" value="QOR_ZETA_CRYSTAL"/>
    <property type="match status" value="1"/>
</dbReference>
<dbReference type="InterPro" id="IPR014043">
    <property type="entry name" value="Acyl_transferase_dom"/>
</dbReference>
<dbReference type="InterPro" id="IPR055123">
    <property type="entry name" value="SpnB-like_Rossmann"/>
</dbReference>
<dbReference type="PANTHER" id="PTHR43775:SF51">
    <property type="entry name" value="INACTIVE PHENOLPHTHIOCEROL SYNTHESIS POLYKETIDE SYNTHASE TYPE I PKS1-RELATED"/>
    <property type="match status" value="1"/>
</dbReference>
<dbReference type="SUPFAM" id="SSF51735">
    <property type="entry name" value="NAD(P)-binding Rossmann-fold domains"/>
    <property type="match status" value="3"/>
</dbReference>
<dbReference type="SUPFAM" id="SSF52151">
    <property type="entry name" value="FabD/lysophospholipase-like"/>
    <property type="match status" value="2"/>
</dbReference>
<dbReference type="InterPro" id="IPR036291">
    <property type="entry name" value="NAD(P)-bd_dom_sf"/>
</dbReference>
<dbReference type="PROSITE" id="PS52004">
    <property type="entry name" value="KS3_2"/>
    <property type="match status" value="2"/>
</dbReference>
<dbReference type="Pfam" id="PF21089">
    <property type="entry name" value="PKS_DH_N"/>
    <property type="match status" value="1"/>
</dbReference>
<dbReference type="SUPFAM" id="SSF50129">
    <property type="entry name" value="GroES-like"/>
    <property type="match status" value="1"/>
</dbReference>
<dbReference type="PROSITE" id="PS00606">
    <property type="entry name" value="KS3_1"/>
    <property type="match status" value="1"/>
</dbReference>
<dbReference type="PANTHER" id="PTHR43775">
    <property type="entry name" value="FATTY ACID SYNTHASE"/>
    <property type="match status" value="1"/>
</dbReference>